<dbReference type="InterPro" id="IPR016177">
    <property type="entry name" value="DNA-bd_dom_sf"/>
</dbReference>
<dbReference type="PANTHER" id="PTHR31190">
    <property type="entry name" value="DNA-BINDING DOMAIN"/>
    <property type="match status" value="1"/>
</dbReference>
<evidence type="ECO:0000259" key="8">
    <source>
        <dbReference type="PROSITE" id="PS51032"/>
    </source>
</evidence>
<evidence type="ECO:0000256" key="2">
    <source>
        <dbReference type="ARBA" id="ARBA00022821"/>
    </source>
</evidence>
<dbReference type="InterPro" id="IPR044808">
    <property type="entry name" value="ERF_plant"/>
</dbReference>
<dbReference type="AlphaFoldDB" id="A0AAV1D1J0"/>
<keyword evidence="2" id="KW-0611">Plant defense</keyword>
<dbReference type="GO" id="GO:0005634">
    <property type="term" value="C:nucleus"/>
    <property type="evidence" value="ECO:0007669"/>
    <property type="project" value="UniProtKB-SubCell"/>
</dbReference>
<evidence type="ECO:0000256" key="7">
    <source>
        <dbReference type="SAM" id="MobiDB-lite"/>
    </source>
</evidence>
<dbReference type="GO" id="GO:0006952">
    <property type="term" value="P:defense response"/>
    <property type="evidence" value="ECO:0007669"/>
    <property type="project" value="UniProtKB-KW"/>
</dbReference>
<dbReference type="EMBL" id="OX459121">
    <property type="protein sequence ID" value="CAI9101256.1"/>
    <property type="molecule type" value="Genomic_DNA"/>
</dbReference>
<dbReference type="GO" id="GO:0003700">
    <property type="term" value="F:DNA-binding transcription factor activity"/>
    <property type="evidence" value="ECO:0007669"/>
    <property type="project" value="InterPro"/>
</dbReference>
<evidence type="ECO:0000256" key="6">
    <source>
        <dbReference type="ARBA" id="ARBA00023242"/>
    </source>
</evidence>
<dbReference type="CDD" id="cd00018">
    <property type="entry name" value="AP2"/>
    <property type="match status" value="1"/>
</dbReference>
<dbReference type="InterPro" id="IPR036955">
    <property type="entry name" value="AP2/ERF_dom_sf"/>
</dbReference>
<protein>
    <submittedName>
        <fullName evidence="9">OLC1v1038538C1</fullName>
    </submittedName>
</protein>
<dbReference type="SUPFAM" id="SSF54171">
    <property type="entry name" value="DNA-binding domain"/>
    <property type="match status" value="1"/>
</dbReference>
<evidence type="ECO:0000256" key="4">
    <source>
        <dbReference type="ARBA" id="ARBA00023125"/>
    </source>
</evidence>
<evidence type="ECO:0000256" key="5">
    <source>
        <dbReference type="ARBA" id="ARBA00023163"/>
    </source>
</evidence>
<accession>A0AAV1D1J0</accession>
<keyword evidence="5" id="KW-0804">Transcription</keyword>
<dbReference type="Proteomes" id="UP001161247">
    <property type="component" value="Chromosome 4"/>
</dbReference>
<sequence length="189" mass="21545">MITDTDLAFLDSIHQQLITDTTFSDIFPVISTTFYDNYTIPDMNNMGAEYAFSPPPPPTTFYQEEEVAVSVRNHTLPASTAAEEWRRYRGVRRRPWGKFAAEIRNPEKRGSRIWLGTYETPEDAALAYDRAAFQMRGSRALLNFPHLIEDNMKAPPERVGQRRRSISSETNIDDDSPKRKKLASSGPSL</sequence>
<proteinExistence type="predicted"/>
<dbReference type="Gene3D" id="3.30.730.10">
    <property type="entry name" value="AP2/ERF domain"/>
    <property type="match status" value="1"/>
</dbReference>
<name>A0AAV1D1J0_OLDCO</name>
<evidence type="ECO:0000313" key="10">
    <source>
        <dbReference type="Proteomes" id="UP001161247"/>
    </source>
</evidence>
<evidence type="ECO:0000256" key="1">
    <source>
        <dbReference type="ARBA" id="ARBA00004123"/>
    </source>
</evidence>
<keyword evidence="10" id="KW-1185">Reference proteome</keyword>
<evidence type="ECO:0000256" key="3">
    <source>
        <dbReference type="ARBA" id="ARBA00023015"/>
    </source>
</evidence>
<gene>
    <name evidence="9" type="ORF">OLC1_LOCUS10886</name>
</gene>
<keyword evidence="4" id="KW-0238">DNA-binding</keyword>
<organism evidence="9 10">
    <name type="scientific">Oldenlandia corymbosa var. corymbosa</name>
    <dbReference type="NCBI Taxonomy" id="529605"/>
    <lineage>
        <taxon>Eukaryota</taxon>
        <taxon>Viridiplantae</taxon>
        <taxon>Streptophyta</taxon>
        <taxon>Embryophyta</taxon>
        <taxon>Tracheophyta</taxon>
        <taxon>Spermatophyta</taxon>
        <taxon>Magnoliopsida</taxon>
        <taxon>eudicotyledons</taxon>
        <taxon>Gunneridae</taxon>
        <taxon>Pentapetalae</taxon>
        <taxon>asterids</taxon>
        <taxon>lamiids</taxon>
        <taxon>Gentianales</taxon>
        <taxon>Rubiaceae</taxon>
        <taxon>Rubioideae</taxon>
        <taxon>Spermacoceae</taxon>
        <taxon>Hedyotis-Oldenlandia complex</taxon>
        <taxon>Oldenlandia</taxon>
    </lineage>
</organism>
<dbReference type="PANTHER" id="PTHR31190:SF407">
    <property type="entry name" value="ETHYLENE-RESPONSIVE TRANSCRIPTION FACTOR 13-LIKE"/>
    <property type="match status" value="1"/>
</dbReference>
<dbReference type="InterPro" id="IPR001471">
    <property type="entry name" value="AP2/ERF_dom"/>
</dbReference>
<dbReference type="GO" id="GO:0003677">
    <property type="term" value="F:DNA binding"/>
    <property type="evidence" value="ECO:0007669"/>
    <property type="project" value="UniProtKB-KW"/>
</dbReference>
<dbReference type="SMART" id="SM00380">
    <property type="entry name" value="AP2"/>
    <property type="match status" value="1"/>
</dbReference>
<dbReference type="Pfam" id="PF00847">
    <property type="entry name" value="AP2"/>
    <property type="match status" value="1"/>
</dbReference>
<feature type="domain" description="AP2/ERF" evidence="8">
    <location>
        <begin position="87"/>
        <end position="145"/>
    </location>
</feature>
<dbReference type="GO" id="GO:0009873">
    <property type="term" value="P:ethylene-activated signaling pathway"/>
    <property type="evidence" value="ECO:0007669"/>
    <property type="project" value="InterPro"/>
</dbReference>
<feature type="region of interest" description="Disordered" evidence="7">
    <location>
        <begin position="152"/>
        <end position="189"/>
    </location>
</feature>
<keyword evidence="3" id="KW-0805">Transcription regulation</keyword>
<keyword evidence="6" id="KW-0539">Nucleus</keyword>
<comment type="subcellular location">
    <subcellularLocation>
        <location evidence="1">Nucleus</location>
    </subcellularLocation>
</comment>
<reference evidence="9" key="1">
    <citation type="submission" date="2023-03" db="EMBL/GenBank/DDBJ databases">
        <authorList>
            <person name="Julca I."/>
        </authorList>
    </citation>
    <scope>NUCLEOTIDE SEQUENCE</scope>
</reference>
<evidence type="ECO:0000313" key="9">
    <source>
        <dbReference type="EMBL" id="CAI9101256.1"/>
    </source>
</evidence>
<dbReference type="PRINTS" id="PR00367">
    <property type="entry name" value="ETHRSPELEMNT"/>
</dbReference>
<dbReference type="FunFam" id="3.30.730.10:FF:000001">
    <property type="entry name" value="Ethylene-responsive transcription factor 2"/>
    <property type="match status" value="1"/>
</dbReference>
<dbReference type="PROSITE" id="PS51032">
    <property type="entry name" value="AP2_ERF"/>
    <property type="match status" value="1"/>
</dbReference>